<comment type="caution">
    <text evidence="2">The sequence shown here is derived from an EMBL/GenBank/DDBJ whole genome shotgun (WGS) entry which is preliminary data.</text>
</comment>
<dbReference type="SMART" id="SM00028">
    <property type="entry name" value="TPR"/>
    <property type="match status" value="4"/>
</dbReference>
<dbReference type="Gene3D" id="1.25.40.10">
    <property type="entry name" value="Tetratricopeptide repeat domain"/>
    <property type="match status" value="1"/>
</dbReference>
<organism evidence="2 3">
    <name type="scientific">Zhihengliuella flava</name>
    <dbReference type="NCBI Taxonomy" id="1285193"/>
    <lineage>
        <taxon>Bacteria</taxon>
        <taxon>Bacillati</taxon>
        <taxon>Actinomycetota</taxon>
        <taxon>Actinomycetes</taxon>
        <taxon>Micrococcales</taxon>
        <taxon>Micrococcaceae</taxon>
        <taxon>Zhihengliuella</taxon>
    </lineage>
</organism>
<proteinExistence type="predicted"/>
<evidence type="ECO:0000313" key="2">
    <source>
        <dbReference type="EMBL" id="MBG6085492.1"/>
    </source>
</evidence>
<dbReference type="Pfam" id="PF13424">
    <property type="entry name" value="TPR_12"/>
    <property type="match status" value="1"/>
</dbReference>
<sequence>MSALTDRLGRILHSAPAHPLGDPASATECLDLAYERAYAEDHSGALRAAMRGLEFPDAALTTRLSLWGVTASIRHLSGDDDGARLAAHARQALLRAEGWTHQADMEEDLGSLLFREATEEEMPLLEAALLTHEGAGAPDDVLADIKLALAVAQHTQGSAAALEALQWCANAYQAAGRAESEGGALLYLAHAYAGMEEAETALGVAERLLELNLNRAMGAAVWMVKATVNGERGHAIEAEGCALEALELYASAGIRKGAVSAAAAVAQLAASAADHEAAILAWKVAIEQAERGEFDQTWALRLALGHQLLDAAEYVLAEELLSTLAEQLGATGHATERARALVSWGHSVRHQERFDEAARLWREAIMVFEQSGLAGEAARTLLALATLLGQQDEPAEARAGYERAVDLARQADSDPAALPTALHALGHSLCEAGDPDGLSALDEAIRLADEHGAAWHAADFRDTHARSAWALGDGRGAVAEALDAADRFRGVDDADAAGNAELFAAHVLTESGRLDEAAALYRMISADHAESVAHVNAAQRGLAEVLDQQGLSLQAEEARSKAQEVVDTALTEAEDSARDALAAEEAALGTPRSVDDPGPPVDEEEAPAVEDEAPADGDEVPADGDDPEDGDSGSGPRDQTGPDGKDG</sequence>
<feature type="compositionally biased region" description="Acidic residues" evidence="1">
    <location>
        <begin position="601"/>
        <end position="631"/>
    </location>
</feature>
<dbReference type="RefSeq" id="WP_196836672.1">
    <property type="nucleotide sequence ID" value="NZ_JADOTZ010000001.1"/>
</dbReference>
<dbReference type="SUPFAM" id="SSF48452">
    <property type="entry name" value="TPR-like"/>
    <property type="match status" value="1"/>
</dbReference>
<gene>
    <name evidence="2" type="ORF">IW252_002259</name>
</gene>
<keyword evidence="3" id="KW-1185">Reference proteome</keyword>
<dbReference type="AlphaFoldDB" id="A0A931DAK0"/>
<evidence type="ECO:0000313" key="3">
    <source>
        <dbReference type="Proteomes" id="UP000625033"/>
    </source>
</evidence>
<feature type="region of interest" description="Disordered" evidence="1">
    <location>
        <begin position="587"/>
        <end position="647"/>
    </location>
</feature>
<dbReference type="EMBL" id="JADOTZ010000001">
    <property type="protein sequence ID" value="MBG6085492.1"/>
    <property type="molecule type" value="Genomic_DNA"/>
</dbReference>
<accession>A0A931DAK0</accession>
<dbReference type="Proteomes" id="UP000625033">
    <property type="component" value="Unassembled WGS sequence"/>
</dbReference>
<evidence type="ECO:0000256" key="1">
    <source>
        <dbReference type="SAM" id="MobiDB-lite"/>
    </source>
</evidence>
<protein>
    <submittedName>
        <fullName evidence="2">Tetratricopeptide (TPR) repeat protein</fullName>
    </submittedName>
</protein>
<reference evidence="2" key="1">
    <citation type="submission" date="2020-11" db="EMBL/GenBank/DDBJ databases">
        <title>Sequencing the genomes of 1000 actinobacteria strains.</title>
        <authorList>
            <person name="Klenk H.-P."/>
        </authorList>
    </citation>
    <scope>NUCLEOTIDE SEQUENCE</scope>
    <source>
        <strain evidence="2">DSM 26152</strain>
    </source>
</reference>
<dbReference type="InterPro" id="IPR019734">
    <property type="entry name" value="TPR_rpt"/>
</dbReference>
<dbReference type="InterPro" id="IPR011990">
    <property type="entry name" value="TPR-like_helical_dom_sf"/>
</dbReference>
<name>A0A931DAK0_9MICC</name>